<proteinExistence type="predicted"/>
<feature type="region of interest" description="Disordered" evidence="1">
    <location>
        <begin position="49"/>
        <end position="92"/>
    </location>
</feature>
<protein>
    <submittedName>
        <fullName evidence="2">Uncharacterized protein</fullName>
    </submittedName>
</protein>
<evidence type="ECO:0000313" key="2">
    <source>
        <dbReference type="EMBL" id="SQD04979.1"/>
    </source>
</evidence>
<feature type="compositionally biased region" description="Polar residues" evidence="1">
    <location>
        <begin position="78"/>
        <end position="87"/>
    </location>
</feature>
<dbReference type="Proteomes" id="UP000250991">
    <property type="component" value="Unassembled WGS sequence"/>
</dbReference>
<gene>
    <name evidence="2" type="ORF">NCTC8009_05525</name>
</gene>
<organism evidence="2 3">
    <name type="scientific">Escherichia coli</name>
    <dbReference type="NCBI Taxonomy" id="562"/>
    <lineage>
        <taxon>Bacteria</taxon>
        <taxon>Pseudomonadati</taxon>
        <taxon>Pseudomonadota</taxon>
        <taxon>Gammaproteobacteria</taxon>
        <taxon>Enterobacterales</taxon>
        <taxon>Enterobacteriaceae</taxon>
        <taxon>Escherichia</taxon>
    </lineage>
</organism>
<accession>A0A2X3M117</accession>
<sequence length="245" mass="26811">MVSVPEQRVTVRHPVLKAPPGEMRHTAEFMNRPRQTSHHGKSLCTCSRRSASLSQGRPPGGCGPAPQSLPAFLHSASPPATSGNTPPAHQRYSRRENIFPPPVFLTTKPHDSAGAHRRRAPESLILSLSWDSLRKFVNGKEAAKVADVIAKLTAAQAFAAFILRDIGRRLIIFIRDRRTVITALVTAIGPGAGVGQHDAPRKNGTVRFRRRGQYKRGTHRAQFAALLDAPAADHLLLRIGVNCFR</sequence>
<dbReference type="AlphaFoldDB" id="A0A2X3M117"/>
<evidence type="ECO:0000256" key="1">
    <source>
        <dbReference type="SAM" id="MobiDB-lite"/>
    </source>
</evidence>
<dbReference type="EMBL" id="UARW01000010">
    <property type="protein sequence ID" value="SQD04979.1"/>
    <property type="molecule type" value="Genomic_DNA"/>
</dbReference>
<evidence type="ECO:0000313" key="3">
    <source>
        <dbReference type="Proteomes" id="UP000250991"/>
    </source>
</evidence>
<reference evidence="2 3" key="1">
    <citation type="submission" date="2018-06" db="EMBL/GenBank/DDBJ databases">
        <authorList>
            <consortium name="Pathogen Informatics"/>
            <person name="Doyle S."/>
        </authorList>
    </citation>
    <scope>NUCLEOTIDE SEQUENCE [LARGE SCALE GENOMIC DNA]</scope>
    <source>
        <strain evidence="2 3">NCTC8009</strain>
    </source>
</reference>
<name>A0A2X3M117_ECOLX</name>